<organism evidence="1 2">
    <name type="scientific">Sedimentisphaera cyanobacteriorum</name>
    <dbReference type="NCBI Taxonomy" id="1940790"/>
    <lineage>
        <taxon>Bacteria</taxon>
        <taxon>Pseudomonadati</taxon>
        <taxon>Planctomycetota</taxon>
        <taxon>Phycisphaerae</taxon>
        <taxon>Sedimentisphaerales</taxon>
        <taxon>Sedimentisphaeraceae</taxon>
        <taxon>Sedimentisphaera</taxon>
    </lineage>
</organism>
<dbReference type="Proteomes" id="UP000188273">
    <property type="component" value="Chromosome"/>
</dbReference>
<evidence type="ECO:0000313" key="2">
    <source>
        <dbReference type="Proteomes" id="UP000188273"/>
    </source>
</evidence>
<dbReference type="AlphaFoldDB" id="A0A1Q2HQA8"/>
<reference evidence="2" key="1">
    <citation type="submission" date="2017-02" db="EMBL/GenBank/DDBJ databases">
        <title>Comparative genomics and description of representatives of a novel lineage of planctomycetes thriving in anoxic sediments.</title>
        <authorList>
            <person name="Spring S."/>
            <person name="Bunk B."/>
            <person name="Sproer C."/>
            <person name="Klenk H.-P."/>
        </authorList>
    </citation>
    <scope>NUCLEOTIDE SEQUENCE [LARGE SCALE GENOMIC DNA]</scope>
    <source>
        <strain evidence="2">L21-RPul-D3</strain>
    </source>
</reference>
<keyword evidence="2" id="KW-1185">Reference proteome</keyword>
<proteinExistence type="predicted"/>
<evidence type="ECO:0000313" key="1">
    <source>
        <dbReference type="EMBL" id="AQQ09618.1"/>
    </source>
</evidence>
<accession>A0A1Q2HQA8</accession>
<name>A0A1Q2HQA8_9BACT</name>
<sequence length="131" mass="14993">MYRIFCFLSAVFLIMFILAGSSDRLPANAVNVDTSKSLDEVRALASRMSEKQLSKAISNYKKALDKESETLRIATEQLKQLPADEKLSEDAHKLHDEISLSVERISKISERMQVYIEERKSRNKQEEAKTL</sequence>
<dbReference type="STRING" id="1940790.L21SP3_01426"/>
<dbReference type="EMBL" id="CP019633">
    <property type="protein sequence ID" value="AQQ09618.1"/>
    <property type="molecule type" value="Genomic_DNA"/>
</dbReference>
<protein>
    <submittedName>
        <fullName evidence="1">Uncharacterized protein</fullName>
    </submittedName>
</protein>
<gene>
    <name evidence="1" type="ORF">L21SP3_01426</name>
</gene>
<dbReference type="KEGG" id="pbu:L21SP3_01426"/>